<protein>
    <submittedName>
        <fullName evidence="1">Uncharacterized protein</fullName>
    </submittedName>
</protein>
<accession>A0A1I4D5N4</accession>
<dbReference type="Proteomes" id="UP000198915">
    <property type="component" value="Unassembled WGS sequence"/>
</dbReference>
<proteinExistence type="predicted"/>
<sequence length="71" mass="8278">MKLDLIMKISQTASVKERSKQKVNLLLALLLIITFCTSRQKSESRQDQTREKRVSAEWSNVKMQVRTIIPM</sequence>
<dbReference type="AlphaFoldDB" id="A0A1I4D5N4"/>
<reference evidence="2" key="1">
    <citation type="submission" date="2016-10" db="EMBL/GenBank/DDBJ databases">
        <authorList>
            <person name="Varghese N."/>
            <person name="Submissions S."/>
        </authorList>
    </citation>
    <scope>NUCLEOTIDE SEQUENCE [LARGE SCALE GENOMIC DNA]</scope>
    <source>
        <strain evidence="2">OK042</strain>
    </source>
</reference>
<organism evidence="1 2">
    <name type="scientific">Brevibacillus centrosporus</name>
    <dbReference type="NCBI Taxonomy" id="54910"/>
    <lineage>
        <taxon>Bacteria</taxon>
        <taxon>Bacillati</taxon>
        <taxon>Bacillota</taxon>
        <taxon>Bacilli</taxon>
        <taxon>Bacillales</taxon>
        <taxon>Paenibacillaceae</taxon>
        <taxon>Brevibacillus</taxon>
    </lineage>
</organism>
<evidence type="ECO:0000313" key="1">
    <source>
        <dbReference type="EMBL" id="SFK88109.1"/>
    </source>
</evidence>
<gene>
    <name evidence="1" type="ORF">SAMN05518846_12283</name>
</gene>
<dbReference type="EMBL" id="FORT01000022">
    <property type="protein sequence ID" value="SFK88109.1"/>
    <property type="molecule type" value="Genomic_DNA"/>
</dbReference>
<name>A0A1I4D5N4_9BACL</name>
<evidence type="ECO:0000313" key="2">
    <source>
        <dbReference type="Proteomes" id="UP000198915"/>
    </source>
</evidence>
<dbReference type="STRING" id="1884381.SAMN05518846_12283"/>
<keyword evidence="2" id="KW-1185">Reference proteome</keyword>